<protein>
    <submittedName>
        <fullName evidence="2">Uncharacterized protein</fullName>
    </submittedName>
</protein>
<proteinExistence type="predicted"/>
<gene>
    <name evidence="2" type="ORF">U0070_009432</name>
</gene>
<feature type="non-terminal residue" evidence="2">
    <location>
        <position position="216"/>
    </location>
</feature>
<reference evidence="2 3" key="1">
    <citation type="journal article" date="2023" name="bioRxiv">
        <title>Conserved and derived expression patterns and positive selection on dental genes reveal complex evolutionary context of ever-growing rodent molars.</title>
        <authorList>
            <person name="Calamari Z.T."/>
            <person name="Song A."/>
            <person name="Cohen E."/>
            <person name="Akter M."/>
            <person name="Roy R.D."/>
            <person name="Hallikas O."/>
            <person name="Christensen M.M."/>
            <person name="Li P."/>
            <person name="Marangoni P."/>
            <person name="Jernvall J."/>
            <person name="Klein O.D."/>
        </authorList>
    </citation>
    <scope>NUCLEOTIDE SEQUENCE [LARGE SCALE GENOMIC DNA]</scope>
    <source>
        <strain evidence="2">V071</strain>
    </source>
</reference>
<evidence type="ECO:0000313" key="3">
    <source>
        <dbReference type="Proteomes" id="UP001488838"/>
    </source>
</evidence>
<feature type="region of interest" description="Disordered" evidence="1">
    <location>
        <begin position="192"/>
        <end position="216"/>
    </location>
</feature>
<comment type="caution">
    <text evidence="2">The sequence shown here is derived from an EMBL/GenBank/DDBJ whole genome shotgun (WGS) entry which is preliminary data.</text>
</comment>
<name>A0AAW0GYZ6_MYOGA</name>
<evidence type="ECO:0000313" key="2">
    <source>
        <dbReference type="EMBL" id="KAK7796024.1"/>
    </source>
</evidence>
<dbReference type="AlphaFoldDB" id="A0AAW0GYZ6"/>
<organism evidence="2 3">
    <name type="scientific">Myodes glareolus</name>
    <name type="common">Bank vole</name>
    <name type="synonym">Clethrionomys glareolus</name>
    <dbReference type="NCBI Taxonomy" id="447135"/>
    <lineage>
        <taxon>Eukaryota</taxon>
        <taxon>Metazoa</taxon>
        <taxon>Chordata</taxon>
        <taxon>Craniata</taxon>
        <taxon>Vertebrata</taxon>
        <taxon>Euteleostomi</taxon>
        <taxon>Mammalia</taxon>
        <taxon>Eutheria</taxon>
        <taxon>Euarchontoglires</taxon>
        <taxon>Glires</taxon>
        <taxon>Rodentia</taxon>
        <taxon>Myomorpha</taxon>
        <taxon>Muroidea</taxon>
        <taxon>Cricetidae</taxon>
        <taxon>Arvicolinae</taxon>
        <taxon>Myodes</taxon>
    </lineage>
</organism>
<sequence>MVLKDAPHHKHPEEQLPRGTRDVPEALLQTHNPEISSTQEYFSFSVMASRAVQADLTMLVIKYPEKVTVYIVDELLENYRASYSVQFDESKFTRASSVGGQSSEVVQWRIGERQGLYQHGRQVLHYTRLLKRFEKQERCTAGLYKVRQKVFSIEDESHSFKTCLTSSALPASLHGDPMYKVDLDRAAAKADLFQRGQPGDKLSSLKDSSEQEDRDE</sequence>
<evidence type="ECO:0000256" key="1">
    <source>
        <dbReference type="SAM" id="MobiDB-lite"/>
    </source>
</evidence>
<keyword evidence="3" id="KW-1185">Reference proteome</keyword>
<dbReference type="Proteomes" id="UP001488838">
    <property type="component" value="Unassembled WGS sequence"/>
</dbReference>
<dbReference type="EMBL" id="JBBHLL010001499">
    <property type="protein sequence ID" value="KAK7796024.1"/>
    <property type="molecule type" value="Genomic_DNA"/>
</dbReference>
<feature type="region of interest" description="Disordered" evidence="1">
    <location>
        <begin position="1"/>
        <end position="21"/>
    </location>
</feature>
<accession>A0AAW0GYZ6</accession>
<feature type="compositionally biased region" description="Basic and acidic residues" evidence="1">
    <location>
        <begin position="203"/>
        <end position="216"/>
    </location>
</feature>
<feature type="compositionally biased region" description="Basic and acidic residues" evidence="1">
    <location>
        <begin position="11"/>
        <end position="21"/>
    </location>
</feature>